<name>A0AAX1F9U8_9NEIS</name>
<evidence type="ECO:0000313" key="1">
    <source>
        <dbReference type="EMBL" id="QED92857.1"/>
    </source>
</evidence>
<dbReference type="InterPro" id="IPR006450">
    <property type="entry name" value="Phage_HK97_gp6-like"/>
</dbReference>
<accession>A0AAX1F9U8</accession>
<dbReference type="Proteomes" id="UP000326695">
    <property type="component" value="Chromosome"/>
</dbReference>
<reference evidence="2" key="1">
    <citation type="journal article" date="2019" name="J. Anim. Genet.">
        <title>Description and whole genome sequencing of Eikenella exigua sp. nov., isolated from brain abscess and blood.</title>
        <authorList>
            <person name="Stormo K.A."/>
            <person name="Nygaard R.M."/>
            <person name="Bruvold T.S."/>
            <person name="Dimmen G."/>
            <person name="Lindemann P.C."/>
            <person name="Jordal S."/>
            <person name="Kommedal O."/>
        </authorList>
    </citation>
    <scope>NUCLEOTIDE SEQUENCE [LARGE SCALE GENOMIC DNA]</scope>
    <source>
        <strain evidence="2">PXX</strain>
    </source>
</reference>
<dbReference type="KEGG" id="eex:EZJ17_09750"/>
<evidence type="ECO:0000313" key="2">
    <source>
        <dbReference type="Proteomes" id="UP000326695"/>
    </source>
</evidence>
<proteinExistence type="predicted"/>
<keyword evidence="2" id="KW-1185">Reference proteome</keyword>
<dbReference type="EMBL" id="CP038018">
    <property type="protein sequence ID" value="QED92857.1"/>
    <property type="molecule type" value="Genomic_DNA"/>
</dbReference>
<dbReference type="Gene3D" id="1.10.3230.30">
    <property type="entry name" value="Phage gp6-like head-tail connector protein"/>
    <property type="match status" value="1"/>
</dbReference>
<gene>
    <name evidence="1" type="ORF">EZJ17_09750</name>
</gene>
<protein>
    <submittedName>
        <fullName evidence="1">Phage gp6-like head-tail connector protein</fullName>
    </submittedName>
</protein>
<organism evidence="1 2">
    <name type="scientific">Eikenella exigua</name>
    <dbReference type="NCBI Taxonomy" id="2528037"/>
    <lineage>
        <taxon>Bacteria</taxon>
        <taxon>Pseudomonadati</taxon>
        <taxon>Pseudomonadota</taxon>
        <taxon>Betaproteobacteria</taxon>
        <taxon>Neisseriales</taxon>
        <taxon>Neisseriaceae</taxon>
        <taxon>Eikenella</taxon>
    </lineage>
</organism>
<sequence>MPTRRQSLTRRACNMALLDLVKAHLRIDGDEHDTLLQHLIASSTAECRRFTGLKADAAELSEPDIQTGILLAVQADFDGNPAQRTVYLRAAQALWTPFCRQFGV</sequence>
<dbReference type="InterPro" id="IPR021146">
    <property type="entry name" value="Phage_gp6-like_head-tail"/>
</dbReference>
<dbReference type="Pfam" id="PF05135">
    <property type="entry name" value="Phage_connect_1"/>
    <property type="match status" value="1"/>
</dbReference>
<dbReference type="AlphaFoldDB" id="A0AAX1F9U8"/>
<dbReference type="CDD" id="cd08054">
    <property type="entry name" value="gp6"/>
    <property type="match status" value="1"/>
</dbReference>
<dbReference type="NCBIfam" id="TIGR01560">
    <property type="entry name" value="put_DNA_pack"/>
    <property type="match status" value="1"/>
</dbReference>